<dbReference type="Proteomes" id="UP000649328">
    <property type="component" value="Unassembled WGS sequence"/>
</dbReference>
<name>A0A8H7GRZ4_9ASCO</name>
<proteinExistence type="predicted"/>
<evidence type="ECO:0000313" key="1">
    <source>
        <dbReference type="EMBL" id="KAF8001386.1"/>
    </source>
</evidence>
<organism evidence="1 2">
    <name type="scientific">Metschnikowia pulcherrima</name>
    <dbReference type="NCBI Taxonomy" id="27326"/>
    <lineage>
        <taxon>Eukaryota</taxon>
        <taxon>Fungi</taxon>
        <taxon>Dikarya</taxon>
        <taxon>Ascomycota</taxon>
        <taxon>Saccharomycotina</taxon>
        <taxon>Pichiomycetes</taxon>
        <taxon>Metschnikowiaceae</taxon>
        <taxon>Metschnikowia</taxon>
    </lineage>
</organism>
<dbReference type="AlphaFoldDB" id="A0A8H7GRZ4"/>
<comment type="caution">
    <text evidence="1">The sequence shown here is derived from an EMBL/GenBank/DDBJ whole genome shotgun (WGS) entry which is preliminary data.</text>
</comment>
<keyword evidence="2" id="KW-1185">Reference proteome</keyword>
<dbReference type="EMBL" id="JACBPP010000005">
    <property type="protein sequence ID" value="KAF8001386.1"/>
    <property type="molecule type" value="Genomic_DNA"/>
</dbReference>
<evidence type="ECO:0000313" key="2">
    <source>
        <dbReference type="Proteomes" id="UP000649328"/>
    </source>
</evidence>
<sequence length="59" mass="6798">MNQIKSAILLASEVEVVNCVKDISIVIQLQPRQTWFGVIIFEKTLTNHDYLNLSSYQNM</sequence>
<accession>A0A8H7GRZ4</accession>
<protein>
    <submittedName>
        <fullName evidence="1">Uncharacterized protein</fullName>
    </submittedName>
</protein>
<reference evidence="1" key="1">
    <citation type="submission" date="2020-10" db="EMBL/GenBank/DDBJ databases">
        <title>The Whole-Genome Sequence of Metschnikowia persimmonesis, a Novel Endophytic Yeast Species Isolated from Medicinal Plant Diospyros kaki Thumb.</title>
        <authorList>
            <person name="Rahmat E."/>
            <person name="Kang Y."/>
        </authorList>
    </citation>
    <scope>NUCLEOTIDE SEQUENCE</scope>
    <source>
        <strain evidence="1">KIOM G15050</strain>
    </source>
</reference>
<gene>
    <name evidence="1" type="ORF">HF325_003887</name>
</gene>